<gene>
    <name evidence="1" type="ORF">LCGC14_1591150</name>
</gene>
<evidence type="ECO:0000313" key="1">
    <source>
        <dbReference type="EMBL" id="KKM25815.1"/>
    </source>
</evidence>
<comment type="caution">
    <text evidence="1">The sequence shown here is derived from an EMBL/GenBank/DDBJ whole genome shotgun (WGS) entry which is preliminary data.</text>
</comment>
<accession>A0A0F9LEB5</accession>
<dbReference type="EMBL" id="LAZR01012635">
    <property type="protein sequence ID" value="KKM25815.1"/>
    <property type="molecule type" value="Genomic_DNA"/>
</dbReference>
<sequence length="129" mass="14709">MTTRDEIRSKTVGSKKVFRSEKLSYNGMEIEFRQPSIRLRKEIHDRSMKVGEEEVGKVDLWTYMVWSVIYCSYVPGGKELVFEDGDFENLMDQPAGGFVDEFSTKIAELLNVDVEDKLKNSAATATSKV</sequence>
<name>A0A0F9LEB5_9ZZZZ</name>
<reference evidence="1" key="1">
    <citation type="journal article" date="2015" name="Nature">
        <title>Complex archaea that bridge the gap between prokaryotes and eukaryotes.</title>
        <authorList>
            <person name="Spang A."/>
            <person name="Saw J.H."/>
            <person name="Jorgensen S.L."/>
            <person name="Zaremba-Niedzwiedzka K."/>
            <person name="Martijn J."/>
            <person name="Lind A.E."/>
            <person name="van Eijk R."/>
            <person name="Schleper C."/>
            <person name="Guy L."/>
            <person name="Ettema T.J."/>
        </authorList>
    </citation>
    <scope>NUCLEOTIDE SEQUENCE</scope>
</reference>
<organism evidence="1">
    <name type="scientific">marine sediment metagenome</name>
    <dbReference type="NCBI Taxonomy" id="412755"/>
    <lineage>
        <taxon>unclassified sequences</taxon>
        <taxon>metagenomes</taxon>
        <taxon>ecological metagenomes</taxon>
    </lineage>
</organism>
<dbReference type="AlphaFoldDB" id="A0A0F9LEB5"/>
<proteinExistence type="predicted"/>
<protein>
    <submittedName>
        <fullName evidence="1">Uncharacterized protein</fullName>
    </submittedName>
</protein>